<dbReference type="Pfam" id="PF02879">
    <property type="entry name" value="PGM_PMM_II"/>
    <property type="match status" value="1"/>
</dbReference>
<organism evidence="12">
    <name type="scientific">Anaerolinea thermolimosa</name>
    <dbReference type="NCBI Taxonomy" id="229919"/>
    <lineage>
        <taxon>Bacteria</taxon>
        <taxon>Bacillati</taxon>
        <taxon>Chloroflexota</taxon>
        <taxon>Anaerolineae</taxon>
        <taxon>Anaerolineales</taxon>
        <taxon>Anaerolineaceae</taxon>
        <taxon>Anaerolinea</taxon>
    </lineage>
</organism>
<feature type="domain" description="Alpha-D-phosphohexomutase alpha/beta/alpha" evidence="11">
    <location>
        <begin position="272"/>
        <end position="377"/>
    </location>
</feature>
<evidence type="ECO:0000259" key="11">
    <source>
        <dbReference type="Pfam" id="PF02880"/>
    </source>
</evidence>
<dbReference type="AlphaFoldDB" id="A0A7C4KIJ2"/>
<evidence type="ECO:0000256" key="3">
    <source>
        <dbReference type="ARBA" id="ARBA00022553"/>
    </source>
</evidence>
<dbReference type="InterPro" id="IPR036900">
    <property type="entry name" value="A-D-PHexomutase_C_sf"/>
</dbReference>
<dbReference type="InterPro" id="IPR016066">
    <property type="entry name" value="A-D-PHexomutase_CS"/>
</dbReference>
<dbReference type="PANTHER" id="PTHR45745:SF1">
    <property type="entry name" value="PHOSPHOGLUCOMUTASE 2B-RELATED"/>
    <property type="match status" value="1"/>
</dbReference>
<comment type="cofactor">
    <cofactor evidence="1">
        <name>Mg(2+)</name>
        <dbReference type="ChEBI" id="CHEBI:18420"/>
    </cofactor>
</comment>
<comment type="caution">
    <text evidence="12">The sequence shown here is derived from an EMBL/GenBank/DDBJ whole genome shotgun (WGS) entry which is preliminary data.</text>
</comment>
<dbReference type="EMBL" id="DSYK01000536">
    <property type="protein sequence ID" value="HGS22358.1"/>
    <property type="molecule type" value="Genomic_DNA"/>
</dbReference>
<dbReference type="SUPFAM" id="SSF53738">
    <property type="entry name" value="Phosphoglucomutase, first 3 domains"/>
    <property type="match status" value="2"/>
</dbReference>
<dbReference type="PRINTS" id="PR00509">
    <property type="entry name" value="PGMPMM"/>
</dbReference>
<dbReference type="GO" id="GO:0005975">
    <property type="term" value="P:carbohydrate metabolic process"/>
    <property type="evidence" value="ECO:0007669"/>
    <property type="project" value="InterPro"/>
</dbReference>
<proteinExistence type="inferred from homology"/>
<evidence type="ECO:0000259" key="10">
    <source>
        <dbReference type="Pfam" id="PF02879"/>
    </source>
</evidence>
<reference evidence="12" key="1">
    <citation type="journal article" date="2020" name="mSystems">
        <title>Genome- and Community-Level Interaction Insights into Carbon Utilization and Element Cycling Functions of Hydrothermarchaeota in Hydrothermal Sediment.</title>
        <authorList>
            <person name="Zhou Z."/>
            <person name="Liu Y."/>
            <person name="Xu W."/>
            <person name="Pan J."/>
            <person name="Luo Z.H."/>
            <person name="Li M."/>
        </authorList>
    </citation>
    <scope>NUCLEOTIDE SEQUENCE [LARGE SCALE GENOMIC DNA]</scope>
    <source>
        <strain evidence="12">SpSt-573</strain>
    </source>
</reference>
<name>A0A7C4KIJ2_9CHLR</name>
<keyword evidence="3" id="KW-0597">Phosphoprotein</keyword>
<evidence type="ECO:0000313" key="12">
    <source>
        <dbReference type="EMBL" id="HGS22358.1"/>
    </source>
</evidence>
<dbReference type="Gene3D" id="3.40.120.10">
    <property type="entry name" value="Alpha-D-Glucose-1,6-Bisphosphate, subunit A, domain 3"/>
    <property type="match status" value="3"/>
</dbReference>
<feature type="domain" description="Alpha-D-phosphohexomutase C-terminal" evidence="8">
    <location>
        <begin position="418"/>
        <end position="464"/>
    </location>
</feature>
<dbReference type="InterPro" id="IPR005841">
    <property type="entry name" value="Alpha-D-phosphohexomutase_SF"/>
</dbReference>
<evidence type="ECO:0000256" key="5">
    <source>
        <dbReference type="ARBA" id="ARBA00022842"/>
    </source>
</evidence>
<feature type="domain" description="Alpha-D-phosphohexomutase alpha/beta/alpha" evidence="10">
    <location>
        <begin position="164"/>
        <end position="265"/>
    </location>
</feature>
<evidence type="ECO:0000256" key="2">
    <source>
        <dbReference type="ARBA" id="ARBA00010231"/>
    </source>
</evidence>
<keyword evidence="5 7" id="KW-0460">Magnesium</keyword>
<evidence type="ECO:0000256" key="6">
    <source>
        <dbReference type="ARBA" id="ARBA00023235"/>
    </source>
</evidence>
<evidence type="ECO:0000256" key="7">
    <source>
        <dbReference type="RuleBase" id="RU004326"/>
    </source>
</evidence>
<dbReference type="Pfam" id="PF00408">
    <property type="entry name" value="PGM_PMM_IV"/>
    <property type="match status" value="1"/>
</dbReference>
<evidence type="ECO:0000259" key="9">
    <source>
        <dbReference type="Pfam" id="PF02878"/>
    </source>
</evidence>
<comment type="similarity">
    <text evidence="2 7">Belongs to the phosphohexose mutase family.</text>
</comment>
<dbReference type="Gene3D" id="3.30.310.50">
    <property type="entry name" value="Alpha-D-phosphohexomutase, C-terminal domain"/>
    <property type="match status" value="1"/>
</dbReference>
<dbReference type="InterPro" id="IPR005844">
    <property type="entry name" value="A-D-PHexomutase_a/b/a-I"/>
</dbReference>
<keyword evidence="6" id="KW-0413">Isomerase</keyword>
<dbReference type="PROSITE" id="PS00710">
    <property type="entry name" value="PGM_PMM"/>
    <property type="match status" value="1"/>
</dbReference>
<keyword evidence="4 7" id="KW-0479">Metal-binding</keyword>
<dbReference type="CDD" id="cd05800">
    <property type="entry name" value="PGM_like2"/>
    <property type="match status" value="1"/>
</dbReference>
<dbReference type="InterPro" id="IPR005845">
    <property type="entry name" value="A-D-PHexomutase_a/b/a-II"/>
</dbReference>
<sequence length="473" mass="51867">MSEKIHFGTDGWRGVIAEDYTFDNVRRCAQGFATFMKNHGKQGETIVIGYDKRFHSENFALAAAEVIAGNGMKVLLTDGATPTPVIAYSVVHNQAAGAINITASHNPPTDNGFKVRNEFGGAIDPEGLKEIESLIPEDVSSVKRLNAAEAEETGRIRRFDPAPDYISHLQQLIDLEPIRQAGLKIVVDCMWGNGAGWFPRLLGGGKTQVIEIHNTRNPIFPEMKRPEPIPPNIDVGLRTTVDLGADVLIVTDGDADRVGVGDEKGRFVNQLQVYALLAYYLLEVRGERGAIVKTLSTTGMLEKLGKLYNVPVFETGVGFKYVAPKMLETNAMIGGEESGGYAFRGNVPERDGILAGLFILDMIVRLQRKPSELLALLFSKVGLHYYDRVDRSFTGERSEREQRILSAHPATIGGLKVTGLNTTDGFKFTLEDGGWLLIRFSGTEPIMRVYCETTREDRVAAILADGLKIAGLD</sequence>
<dbReference type="GO" id="GO:0000287">
    <property type="term" value="F:magnesium ion binding"/>
    <property type="evidence" value="ECO:0007669"/>
    <property type="project" value="InterPro"/>
</dbReference>
<dbReference type="SUPFAM" id="SSF55957">
    <property type="entry name" value="Phosphoglucomutase, C-terminal domain"/>
    <property type="match status" value="1"/>
</dbReference>
<dbReference type="GO" id="GO:0006166">
    <property type="term" value="P:purine ribonucleoside salvage"/>
    <property type="evidence" value="ECO:0007669"/>
    <property type="project" value="TreeGrafter"/>
</dbReference>
<evidence type="ECO:0000256" key="1">
    <source>
        <dbReference type="ARBA" id="ARBA00001946"/>
    </source>
</evidence>
<dbReference type="GO" id="GO:0008973">
    <property type="term" value="F:phosphopentomutase activity"/>
    <property type="evidence" value="ECO:0007669"/>
    <property type="project" value="TreeGrafter"/>
</dbReference>
<dbReference type="Pfam" id="PF02878">
    <property type="entry name" value="PGM_PMM_I"/>
    <property type="match status" value="1"/>
</dbReference>
<accession>A0A7C4KIJ2</accession>
<dbReference type="InterPro" id="IPR005843">
    <property type="entry name" value="A-D-PHexomutase_C"/>
</dbReference>
<dbReference type="InterPro" id="IPR016055">
    <property type="entry name" value="A-D-PHexomutase_a/b/a-I/II/III"/>
</dbReference>
<protein>
    <submittedName>
        <fullName evidence="12">Phosphoglucomutase/phosphomannomutase family protein</fullName>
    </submittedName>
</protein>
<dbReference type="PANTHER" id="PTHR45745">
    <property type="entry name" value="PHOSPHOMANNOMUTASE 45A"/>
    <property type="match status" value="1"/>
</dbReference>
<dbReference type="InterPro" id="IPR005846">
    <property type="entry name" value="A-D-PHexomutase_a/b/a-III"/>
</dbReference>
<gene>
    <name evidence="12" type="ORF">ENT37_10865</name>
</gene>
<evidence type="ECO:0000256" key="4">
    <source>
        <dbReference type="ARBA" id="ARBA00022723"/>
    </source>
</evidence>
<feature type="domain" description="Alpha-D-phosphohexomutase alpha/beta/alpha" evidence="9">
    <location>
        <begin position="5"/>
        <end position="137"/>
    </location>
</feature>
<dbReference type="Pfam" id="PF02880">
    <property type="entry name" value="PGM_PMM_III"/>
    <property type="match status" value="1"/>
</dbReference>
<evidence type="ECO:0000259" key="8">
    <source>
        <dbReference type="Pfam" id="PF00408"/>
    </source>
</evidence>